<organism evidence="1 2">
    <name type="scientific">Rudanella paleaurantiibacter</name>
    <dbReference type="NCBI Taxonomy" id="2614655"/>
    <lineage>
        <taxon>Bacteria</taxon>
        <taxon>Pseudomonadati</taxon>
        <taxon>Bacteroidota</taxon>
        <taxon>Cytophagia</taxon>
        <taxon>Cytophagales</taxon>
        <taxon>Cytophagaceae</taxon>
        <taxon>Rudanella</taxon>
    </lineage>
</organism>
<gene>
    <name evidence="1" type="ORF">F5984_01350</name>
</gene>
<dbReference type="AlphaFoldDB" id="A0A7J5U616"/>
<comment type="caution">
    <text evidence="1">The sequence shown here is derived from an EMBL/GenBank/DDBJ whole genome shotgun (WGS) entry which is preliminary data.</text>
</comment>
<evidence type="ECO:0008006" key="3">
    <source>
        <dbReference type="Google" id="ProtNLM"/>
    </source>
</evidence>
<proteinExistence type="predicted"/>
<dbReference type="InterPro" id="IPR011990">
    <property type="entry name" value="TPR-like_helical_dom_sf"/>
</dbReference>
<evidence type="ECO:0000313" key="2">
    <source>
        <dbReference type="Proteomes" id="UP000488299"/>
    </source>
</evidence>
<sequence>MQQADSLAGAGRFFEAGIAYDRVGFEEADSAARLSAVFGKVHCLKQQGRFAPAVQYLNGEVTNIYPDSVLLVLRHEQITCAYLAGQFENALSLLERLPYLHPDRPTETPLTRVVRILSLNELQRWPEAGAAYQQLLAQAGADTTKTPYRQLPRLKSEQKAERLSTFIPGGGQFYAGKPGEAILSILVQSAGLYFGVTNFLAGYYLSAWGVGAALFGSFHAGGIRRSQNLVKEYNSRQVRQFNETVKKEVLKQVDK</sequence>
<dbReference type="Gene3D" id="1.25.40.10">
    <property type="entry name" value="Tetratricopeptide repeat domain"/>
    <property type="match status" value="1"/>
</dbReference>
<evidence type="ECO:0000313" key="1">
    <source>
        <dbReference type="EMBL" id="KAB7733282.1"/>
    </source>
</evidence>
<dbReference type="SUPFAM" id="SSF48452">
    <property type="entry name" value="TPR-like"/>
    <property type="match status" value="1"/>
</dbReference>
<dbReference type="EMBL" id="WELI01000001">
    <property type="protein sequence ID" value="KAB7733282.1"/>
    <property type="molecule type" value="Genomic_DNA"/>
</dbReference>
<accession>A0A7J5U616</accession>
<name>A0A7J5U616_9BACT</name>
<reference evidence="1 2" key="1">
    <citation type="submission" date="2019-10" db="EMBL/GenBank/DDBJ databases">
        <title>Rudanella paleaurantiibacter sp. nov., isolated from sludge.</title>
        <authorList>
            <person name="Xu S.Q."/>
        </authorList>
    </citation>
    <scope>NUCLEOTIDE SEQUENCE [LARGE SCALE GENOMIC DNA]</scope>
    <source>
        <strain evidence="1 2">HX-22-17</strain>
    </source>
</reference>
<protein>
    <recommendedName>
        <fullName evidence="3">Tetratricopeptide repeat protein</fullName>
    </recommendedName>
</protein>
<dbReference type="Proteomes" id="UP000488299">
    <property type="component" value="Unassembled WGS sequence"/>
</dbReference>
<keyword evidence="2" id="KW-1185">Reference proteome</keyword>